<dbReference type="PANTHER" id="PTHR21716">
    <property type="entry name" value="TRANSMEMBRANE PROTEIN"/>
    <property type="match status" value="1"/>
</dbReference>
<dbReference type="Proteomes" id="UP000748308">
    <property type="component" value="Unassembled WGS sequence"/>
</dbReference>
<dbReference type="GO" id="GO:0055085">
    <property type="term" value="P:transmembrane transport"/>
    <property type="evidence" value="ECO:0007669"/>
    <property type="project" value="TreeGrafter"/>
</dbReference>
<evidence type="ECO:0000256" key="3">
    <source>
        <dbReference type="ARBA" id="ARBA00022448"/>
    </source>
</evidence>
<feature type="transmembrane region" description="Helical" evidence="8">
    <location>
        <begin position="49"/>
        <end position="66"/>
    </location>
</feature>
<dbReference type="Pfam" id="PF01594">
    <property type="entry name" value="AI-2E_transport"/>
    <property type="match status" value="1"/>
</dbReference>
<evidence type="ECO:0000256" key="2">
    <source>
        <dbReference type="ARBA" id="ARBA00009773"/>
    </source>
</evidence>
<comment type="subcellular location">
    <subcellularLocation>
        <location evidence="1">Cell membrane</location>
        <topology evidence="1">Multi-pass membrane protein</topology>
    </subcellularLocation>
</comment>
<feature type="transmembrane region" description="Helical" evidence="8">
    <location>
        <begin position="102"/>
        <end position="127"/>
    </location>
</feature>
<feature type="transmembrane region" description="Helical" evidence="8">
    <location>
        <begin position="193"/>
        <end position="215"/>
    </location>
</feature>
<keyword evidence="4" id="KW-1003">Cell membrane</keyword>
<evidence type="ECO:0000313" key="9">
    <source>
        <dbReference type="EMBL" id="MBM3318567.1"/>
    </source>
</evidence>
<organism evidence="9 10">
    <name type="scientific">Eiseniibacteriota bacterium</name>
    <dbReference type="NCBI Taxonomy" id="2212470"/>
    <lineage>
        <taxon>Bacteria</taxon>
        <taxon>Candidatus Eiseniibacteriota</taxon>
    </lineage>
</organism>
<dbReference type="EMBL" id="VGIY01000402">
    <property type="protein sequence ID" value="MBM3318567.1"/>
    <property type="molecule type" value="Genomic_DNA"/>
</dbReference>
<feature type="transmembrane region" description="Helical" evidence="8">
    <location>
        <begin position="349"/>
        <end position="376"/>
    </location>
</feature>
<protein>
    <submittedName>
        <fullName evidence="9">AI-2E family transporter</fullName>
    </submittedName>
</protein>
<comment type="caution">
    <text evidence="9">The sequence shown here is derived from an EMBL/GenBank/DDBJ whole genome shotgun (WGS) entry which is preliminary data.</text>
</comment>
<comment type="similarity">
    <text evidence="2">Belongs to the autoinducer-2 exporter (AI-2E) (TC 2.A.86) family.</text>
</comment>
<keyword evidence="5 8" id="KW-0812">Transmembrane</keyword>
<keyword evidence="7 8" id="KW-0472">Membrane</keyword>
<evidence type="ECO:0000256" key="5">
    <source>
        <dbReference type="ARBA" id="ARBA00022692"/>
    </source>
</evidence>
<accession>A0A937XE12</accession>
<evidence type="ECO:0000256" key="1">
    <source>
        <dbReference type="ARBA" id="ARBA00004651"/>
    </source>
</evidence>
<evidence type="ECO:0000256" key="6">
    <source>
        <dbReference type="ARBA" id="ARBA00022989"/>
    </source>
</evidence>
<keyword evidence="3" id="KW-0813">Transport</keyword>
<gene>
    <name evidence="9" type="ORF">FJY75_12015</name>
</gene>
<feature type="transmembrane region" description="Helical" evidence="8">
    <location>
        <begin position="72"/>
        <end position="90"/>
    </location>
</feature>
<dbReference type="AlphaFoldDB" id="A0A937XE12"/>
<proteinExistence type="inferred from homology"/>
<dbReference type="PANTHER" id="PTHR21716:SF53">
    <property type="entry name" value="PERMEASE PERM-RELATED"/>
    <property type="match status" value="1"/>
</dbReference>
<feature type="transmembrane region" description="Helical" evidence="8">
    <location>
        <begin position="6"/>
        <end position="28"/>
    </location>
</feature>
<feature type="transmembrane region" description="Helical" evidence="8">
    <location>
        <begin position="278"/>
        <end position="304"/>
    </location>
</feature>
<feature type="transmembrane region" description="Helical" evidence="8">
    <location>
        <begin position="255"/>
        <end position="272"/>
    </location>
</feature>
<name>A0A937XE12_UNCEI</name>
<evidence type="ECO:0000256" key="8">
    <source>
        <dbReference type="SAM" id="Phobius"/>
    </source>
</evidence>
<evidence type="ECO:0000256" key="4">
    <source>
        <dbReference type="ARBA" id="ARBA00022475"/>
    </source>
</evidence>
<evidence type="ECO:0000256" key="7">
    <source>
        <dbReference type="ARBA" id="ARBA00023136"/>
    </source>
</evidence>
<dbReference type="InterPro" id="IPR002549">
    <property type="entry name" value="AI-2E-like"/>
</dbReference>
<keyword evidence="6 8" id="KW-1133">Transmembrane helix</keyword>
<evidence type="ECO:0000313" key="10">
    <source>
        <dbReference type="Proteomes" id="UP000748308"/>
    </source>
</evidence>
<sequence length="394" mass="42475">MDQRSPWLVILASGLLLGAALWSMRTVLGPVAATGGLSFLLWPHRQRPAVRRLLQVAWLLFAIWLLAQARSIVYPALAALAFAFLLDPAVGRLCRHRWPRGLAALVVMLPLLGLLLAAGLLLLPVLVDQGRALIGHLPKLYAQFVAWAEPLVARLPQTEGLSALPRDLPDLLPHAQKLIQGAFSGVVQVGRGIGLALQLVWFLLLTPILTFYILVDFPRLRELLGPHVPPSWTPRLALLADRLQSSVGAWLKGQLLVAAAVAVLTTGGYLIIGLPYALLLGFLTGVLNLVPVLGFWVSAVLATLSALFTPAPLQMLLKVWLVLLATQLLEQHVLSPRIVGRQLGVKPVVLLLAMLSLSAVFGVIGFLIAAPVIGLARGLWEIWGPRGRADAGRA</sequence>
<reference evidence="9" key="1">
    <citation type="submission" date="2019-03" db="EMBL/GenBank/DDBJ databases">
        <title>Lake Tanganyika Metagenome-Assembled Genomes (MAGs).</title>
        <authorList>
            <person name="Tran P."/>
        </authorList>
    </citation>
    <scope>NUCLEOTIDE SEQUENCE</scope>
    <source>
        <strain evidence="9">M_DeepCast_400m_m2_100</strain>
    </source>
</reference>
<dbReference type="GO" id="GO:0005886">
    <property type="term" value="C:plasma membrane"/>
    <property type="evidence" value="ECO:0007669"/>
    <property type="project" value="UniProtKB-SubCell"/>
</dbReference>